<dbReference type="InterPro" id="IPR051406">
    <property type="entry name" value="PLD_domain"/>
</dbReference>
<evidence type="ECO:0000256" key="6">
    <source>
        <dbReference type="ARBA" id="ARBA00023098"/>
    </source>
</evidence>
<keyword evidence="4" id="KW-0378">Hydrolase</keyword>
<evidence type="ECO:0000256" key="5">
    <source>
        <dbReference type="ARBA" id="ARBA00022963"/>
    </source>
</evidence>
<dbReference type="GO" id="GO:0006793">
    <property type="term" value="P:phosphorus metabolic process"/>
    <property type="evidence" value="ECO:0007669"/>
    <property type="project" value="UniProtKB-ARBA"/>
</dbReference>
<gene>
    <name evidence="9" type="ORF">AWB69_08943</name>
</gene>
<accession>A0A158JWI1</accession>
<keyword evidence="7" id="KW-0732">Signal</keyword>
<feature type="domain" description="PLD phosphodiesterase" evidence="8">
    <location>
        <begin position="134"/>
        <end position="161"/>
    </location>
</feature>
<evidence type="ECO:0000256" key="2">
    <source>
        <dbReference type="ARBA" id="ARBA00008664"/>
    </source>
</evidence>
<evidence type="ECO:0000256" key="4">
    <source>
        <dbReference type="ARBA" id="ARBA00022801"/>
    </source>
</evidence>
<keyword evidence="5" id="KW-0442">Lipid degradation</keyword>
<dbReference type="PROSITE" id="PS50035">
    <property type="entry name" value="PLD"/>
    <property type="match status" value="1"/>
</dbReference>
<dbReference type="RefSeq" id="WP_062092953.1">
    <property type="nucleotide sequence ID" value="NZ_FCOK02000130.1"/>
</dbReference>
<dbReference type="Proteomes" id="UP000054683">
    <property type="component" value="Unassembled WGS sequence"/>
</dbReference>
<organism evidence="9 10">
    <name type="scientific">Caballeronia udeis</name>
    <dbReference type="NCBI Taxonomy" id="1232866"/>
    <lineage>
        <taxon>Bacteria</taxon>
        <taxon>Pseudomonadati</taxon>
        <taxon>Pseudomonadota</taxon>
        <taxon>Betaproteobacteria</taxon>
        <taxon>Burkholderiales</taxon>
        <taxon>Burkholderiaceae</taxon>
        <taxon>Caballeronia</taxon>
    </lineage>
</organism>
<dbReference type="SUPFAM" id="SSF56024">
    <property type="entry name" value="Phospholipase D/nuclease"/>
    <property type="match status" value="1"/>
</dbReference>
<evidence type="ECO:0000256" key="1">
    <source>
        <dbReference type="ARBA" id="ARBA00000798"/>
    </source>
</evidence>
<name>A0A158JWI1_9BURK</name>
<dbReference type="InterPro" id="IPR001736">
    <property type="entry name" value="PLipase_D/transphosphatidylase"/>
</dbReference>
<comment type="similarity">
    <text evidence="2">Belongs to the phospholipase D family.</text>
</comment>
<evidence type="ECO:0000259" key="8">
    <source>
        <dbReference type="PROSITE" id="PS50035"/>
    </source>
</evidence>
<sequence>MRAHIALVSIIVALACRNAGAADSWAAEVQQAVQTRTATAPTTRENWHAFSPDGIGMPLVMFGVYSAHQSIHMLAYVLTYRPLLEALAQKAREGVTVSVVVDYNENIANDRDGYIRRGLAYLARSGAAVCATSQFRIMHDKDMVLDGHSVQTGSLNYTEAGARSNSEDAVIEWNDQAGAADFEQHFESRLAGCRPI</sequence>
<protein>
    <recommendedName>
        <fullName evidence="3">phospholipase D</fullName>
        <ecNumber evidence="3">3.1.4.4</ecNumber>
    </recommendedName>
</protein>
<dbReference type="PROSITE" id="PS51257">
    <property type="entry name" value="PROKAR_LIPOPROTEIN"/>
    <property type="match status" value="1"/>
</dbReference>
<evidence type="ECO:0000313" key="10">
    <source>
        <dbReference type="Proteomes" id="UP000054683"/>
    </source>
</evidence>
<dbReference type="PANTHER" id="PTHR43856">
    <property type="entry name" value="CARDIOLIPIN HYDROLASE"/>
    <property type="match status" value="1"/>
</dbReference>
<proteinExistence type="inferred from homology"/>
<evidence type="ECO:0000256" key="3">
    <source>
        <dbReference type="ARBA" id="ARBA00012027"/>
    </source>
</evidence>
<keyword evidence="6" id="KW-0443">Lipid metabolism</keyword>
<dbReference type="GO" id="GO:0004630">
    <property type="term" value="F:phospholipase D activity"/>
    <property type="evidence" value="ECO:0007669"/>
    <property type="project" value="UniProtKB-EC"/>
</dbReference>
<dbReference type="EMBL" id="FCOK02000130">
    <property type="protein sequence ID" value="SAL73186.1"/>
    <property type="molecule type" value="Genomic_DNA"/>
</dbReference>
<dbReference type="PANTHER" id="PTHR43856:SF1">
    <property type="entry name" value="MITOCHONDRIAL CARDIOLIPIN HYDROLASE"/>
    <property type="match status" value="1"/>
</dbReference>
<comment type="catalytic activity">
    <reaction evidence="1">
        <text>a 1,2-diacyl-sn-glycero-3-phosphocholine + H2O = a 1,2-diacyl-sn-glycero-3-phosphate + choline + H(+)</text>
        <dbReference type="Rhea" id="RHEA:14445"/>
        <dbReference type="ChEBI" id="CHEBI:15354"/>
        <dbReference type="ChEBI" id="CHEBI:15377"/>
        <dbReference type="ChEBI" id="CHEBI:15378"/>
        <dbReference type="ChEBI" id="CHEBI:57643"/>
        <dbReference type="ChEBI" id="CHEBI:58608"/>
        <dbReference type="EC" id="3.1.4.4"/>
    </reaction>
</comment>
<evidence type="ECO:0000313" key="9">
    <source>
        <dbReference type="EMBL" id="SAL73186.1"/>
    </source>
</evidence>
<reference evidence="9 10" key="1">
    <citation type="submission" date="2016-01" db="EMBL/GenBank/DDBJ databases">
        <authorList>
            <person name="Oliw E.H."/>
        </authorList>
    </citation>
    <scope>NUCLEOTIDE SEQUENCE [LARGE SCALE GENOMIC DNA]</scope>
    <source>
        <strain evidence="9">LMG 27134</strain>
    </source>
</reference>
<dbReference type="AlphaFoldDB" id="A0A158JWI1"/>
<dbReference type="GO" id="GO:0016042">
    <property type="term" value="P:lipid catabolic process"/>
    <property type="evidence" value="ECO:0007669"/>
    <property type="project" value="UniProtKB-KW"/>
</dbReference>
<dbReference type="InterPro" id="IPR025202">
    <property type="entry name" value="PLD-like_dom"/>
</dbReference>
<feature type="chain" id="PRO_5008502173" description="phospholipase D" evidence="7">
    <location>
        <begin position="22"/>
        <end position="196"/>
    </location>
</feature>
<feature type="signal peptide" evidence="7">
    <location>
        <begin position="1"/>
        <end position="21"/>
    </location>
</feature>
<dbReference type="Gene3D" id="3.30.870.10">
    <property type="entry name" value="Endonuclease Chain A"/>
    <property type="match status" value="1"/>
</dbReference>
<dbReference type="OrthoDB" id="5294698at2"/>
<evidence type="ECO:0000256" key="7">
    <source>
        <dbReference type="SAM" id="SignalP"/>
    </source>
</evidence>
<dbReference type="GO" id="GO:0016891">
    <property type="term" value="F:RNA endonuclease activity producing 5'-phosphomonoesters, hydrolytic mechanism"/>
    <property type="evidence" value="ECO:0007669"/>
    <property type="project" value="TreeGrafter"/>
</dbReference>
<dbReference type="EC" id="3.1.4.4" evidence="3"/>
<dbReference type="Pfam" id="PF13091">
    <property type="entry name" value="PLDc_2"/>
    <property type="match status" value="1"/>
</dbReference>